<dbReference type="Gene3D" id="3.30.420.10">
    <property type="entry name" value="Ribonuclease H-like superfamily/Ribonuclease H"/>
    <property type="match status" value="1"/>
</dbReference>
<comment type="caution">
    <text evidence="10">The sequence shown here is derived from an EMBL/GenBank/DDBJ whole genome shotgun (WGS) entry which is preliminary data.</text>
</comment>
<comment type="cofactor">
    <cofactor evidence="1 8">
        <name>heme</name>
        <dbReference type="ChEBI" id="CHEBI:30413"/>
    </cofactor>
</comment>
<dbReference type="CDD" id="cd06222">
    <property type="entry name" value="RNase_H_like"/>
    <property type="match status" value="1"/>
</dbReference>
<evidence type="ECO:0000256" key="5">
    <source>
        <dbReference type="ARBA" id="ARBA00023002"/>
    </source>
</evidence>
<dbReference type="Proteomes" id="UP001459277">
    <property type="component" value="Unassembled WGS sequence"/>
</dbReference>
<keyword evidence="3 8" id="KW-0349">Heme</keyword>
<name>A0AAW2BLW3_9ROSI</name>
<keyword evidence="6 8" id="KW-0408">Iron</keyword>
<proteinExistence type="inferred from homology"/>
<dbReference type="GO" id="GO:0004523">
    <property type="term" value="F:RNA-DNA hybrid ribonuclease activity"/>
    <property type="evidence" value="ECO:0007669"/>
    <property type="project" value="InterPro"/>
</dbReference>
<dbReference type="SUPFAM" id="SSF53098">
    <property type="entry name" value="Ribonuclease H-like"/>
    <property type="match status" value="1"/>
</dbReference>
<evidence type="ECO:0000313" key="10">
    <source>
        <dbReference type="EMBL" id="KAK9987061.1"/>
    </source>
</evidence>
<evidence type="ECO:0000313" key="11">
    <source>
        <dbReference type="Proteomes" id="UP001459277"/>
    </source>
</evidence>
<protein>
    <recommendedName>
        <fullName evidence="9">RNase H type-1 domain-containing protein</fullName>
    </recommendedName>
</protein>
<dbReference type="SUPFAM" id="SSF48264">
    <property type="entry name" value="Cytochrome P450"/>
    <property type="match status" value="1"/>
</dbReference>
<dbReference type="GO" id="GO:0004497">
    <property type="term" value="F:monooxygenase activity"/>
    <property type="evidence" value="ECO:0007669"/>
    <property type="project" value="UniProtKB-KW"/>
</dbReference>
<dbReference type="InterPro" id="IPR001128">
    <property type="entry name" value="Cyt_P450"/>
</dbReference>
<dbReference type="Pfam" id="PF13456">
    <property type="entry name" value="RVT_3"/>
    <property type="match status" value="1"/>
</dbReference>
<comment type="similarity">
    <text evidence="2">Belongs to the cytochrome P450 family.</text>
</comment>
<dbReference type="InterPro" id="IPR036397">
    <property type="entry name" value="RNaseH_sf"/>
</dbReference>
<dbReference type="PRINTS" id="PR00385">
    <property type="entry name" value="P450"/>
</dbReference>
<dbReference type="AlphaFoldDB" id="A0AAW2BLW3"/>
<evidence type="ECO:0000256" key="3">
    <source>
        <dbReference type="ARBA" id="ARBA00022617"/>
    </source>
</evidence>
<keyword evidence="11" id="KW-1185">Reference proteome</keyword>
<evidence type="ECO:0000256" key="6">
    <source>
        <dbReference type="ARBA" id="ARBA00023004"/>
    </source>
</evidence>
<dbReference type="InterPro" id="IPR002156">
    <property type="entry name" value="RNaseH_domain"/>
</dbReference>
<dbReference type="PRINTS" id="PR00463">
    <property type="entry name" value="EP450I"/>
</dbReference>
<dbReference type="EMBL" id="JAZDWU010000011">
    <property type="protein sequence ID" value="KAK9987061.1"/>
    <property type="molecule type" value="Genomic_DNA"/>
</dbReference>
<feature type="binding site" description="axial binding residue" evidence="8">
    <location>
        <position position="447"/>
    </location>
    <ligand>
        <name>heme</name>
        <dbReference type="ChEBI" id="CHEBI:30413"/>
    </ligand>
    <ligandPart>
        <name>Fe</name>
        <dbReference type="ChEBI" id="CHEBI:18248"/>
    </ligandPart>
</feature>
<evidence type="ECO:0000259" key="9">
    <source>
        <dbReference type="Pfam" id="PF13456"/>
    </source>
</evidence>
<keyword evidence="4 8" id="KW-0479">Metal-binding</keyword>
<dbReference type="GO" id="GO:0020037">
    <property type="term" value="F:heme binding"/>
    <property type="evidence" value="ECO:0007669"/>
    <property type="project" value="InterPro"/>
</dbReference>
<dbReference type="PANTHER" id="PTHR24296">
    <property type="entry name" value="CYTOCHROME P450"/>
    <property type="match status" value="1"/>
</dbReference>
<feature type="domain" description="RNase H type-1" evidence="9">
    <location>
        <begin position="625"/>
        <end position="747"/>
    </location>
</feature>
<sequence>MELFSVETFLFFFLLSLYLYYNFNTSKKKPIKKQGPKIYPIVGVLPEFLKNRHRFLDWTFEILSYFRTNTVVYWIPGKGHGIITANPSNVEHMLKTNFENYPKGNRFITLLEDFLGHGIFNSDGELWKLQRKTASYEFNTKSLRNFVMENVTVEINTRLLPILIKASETQQVLDFQDILERFAFDNICKLAFNVDPTCLSVDGTTTSAAEFMRAFEDATMLSSGRFLYAFPFLSKVKKFLNIGSERRLKESIKIVHEFADNIIRSRTDQNIGKEEDLLSRFSLNKENSPEFLRDIVISFILAGRDTTSSALSWFFWLLSSKPNVEQNILKELEKIRVRNSKNIGETYSYDELRDMHYLHAAISEALRLYPPVPVDTKACLNNDIMPDGTFVGKGWEVTYHMYGMARMESIWGKNCFEFLPERWIENGVCKQESPFRFPVFQAGPRICLGKDMAYIQMKSIAASVIERFEMEVKSKGKAPEHLLALTLRMKGGLPVRKVITEGCCDVCKLHQEDVVHALFLCPTLQPIWRSRAHWNHSTLQACSSFTDIFELIFAGNRKPDLFAAVLWILWNSRNNLCLGKPALSLGQVVDFAQDRILERASCSVGFYQPRPHQVAALVRDAYKFNFDGAIFAEKGLAGLGVVIRNDHGLIMASLTQQLPLPGSVIEVEVLAAWKALELTLELGFDNITLEGDSEVLINSLAKGGNSLAHYGHLIADIRMLMARFSLFGLSHVRRNCNTLAHALARRASSTPDLSIWMEEIPPDLNFVYMADLSGLS</sequence>
<dbReference type="InterPro" id="IPR036396">
    <property type="entry name" value="Cyt_P450_sf"/>
</dbReference>
<keyword evidence="5" id="KW-0560">Oxidoreductase</keyword>
<dbReference type="InterPro" id="IPR012337">
    <property type="entry name" value="RNaseH-like_sf"/>
</dbReference>
<reference evidence="10 11" key="1">
    <citation type="submission" date="2024-01" db="EMBL/GenBank/DDBJ databases">
        <title>A telomere-to-telomere, gap-free genome of sweet tea (Lithocarpus litseifolius).</title>
        <authorList>
            <person name="Zhou J."/>
        </authorList>
    </citation>
    <scope>NUCLEOTIDE SEQUENCE [LARGE SCALE GENOMIC DNA]</scope>
    <source>
        <strain evidence="10">Zhou-2022a</strain>
        <tissue evidence="10">Leaf</tissue>
    </source>
</reference>
<evidence type="ECO:0000256" key="1">
    <source>
        <dbReference type="ARBA" id="ARBA00001971"/>
    </source>
</evidence>
<evidence type="ECO:0000256" key="2">
    <source>
        <dbReference type="ARBA" id="ARBA00010617"/>
    </source>
</evidence>
<gene>
    <name evidence="10" type="ORF">SO802_032012</name>
</gene>
<dbReference type="InterPro" id="IPR044730">
    <property type="entry name" value="RNase_H-like_dom_plant"/>
</dbReference>
<dbReference type="GO" id="GO:0005506">
    <property type="term" value="F:iron ion binding"/>
    <property type="evidence" value="ECO:0007669"/>
    <property type="project" value="InterPro"/>
</dbReference>
<organism evidence="10 11">
    <name type="scientific">Lithocarpus litseifolius</name>
    <dbReference type="NCBI Taxonomy" id="425828"/>
    <lineage>
        <taxon>Eukaryota</taxon>
        <taxon>Viridiplantae</taxon>
        <taxon>Streptophyta</taxon>
        <taxon>Embryophyta</taxon>
        <taxon>Tracheophyta</taxon>
        <taxon>Spermatophyta</taxon>
        <taxon>Magnoliopsida</taxon>
        <taxon>eudicotyledons</taxon>
        <taxon>Gunneridae</taxon>
        <taxon>Pentapetalae</taxon>
        <taxon>rosids</taxon>
        <taxon>fabids</taxon>
        <taxon>Fagales</taxon>
        <taxon>Fagaceae</taxon>
        <taxon>Lithocarpus</taxon>
    </lineage>
</organism>
<dbReference type="CDD" id="cd11064">
    <property type="entry name" value="CYP86A"/>
    <property type="match status" value="1"/>
</dbReference>
<dbReference type="Gene3D" id="1.10.630.10">
    <property type="entry name" value="Cytochrome P450"/>
    <property type="match status" value="1"/>
</dbReference>
<accession>A0AAW2BLW3</accession>
<evidence type="ECO:0000256" key="8">
    <source>
        <dbReference type="PIRSR" id="PIRSR602401-1"/>
    </source>
</evidence>
<dbReference type="GO" id="GO:0003676">
    <property type="term" value="F:nucleic acid binding"/>
    <property type="evidence" value="ECO:0007669"/>
    <property type="project" value="InterPro"/>
</dbReference>
<dbReference type="InterPro" id="IPR002401">
    <property type="entry name" value="Cyt_P450_E_grp-I"/>
</dbReference>
<dbReference type="Pfam" id="PF00067">
    <property type="entry name" value="p450"/>
    <property type="match status" value="1"/>
</dbReference>
<evidence type="ECO:0000256" key="7">
    <source>
        <dbReference type="ARBA" id="ARBA00023033"/>
    </source>
</evidence>
<dbReference type="GO" id="GO:0016705">
    <property type="term" value="F:oxidoreductase activity, acting on paired donors, with incorporation or reduction of molecular oxygen"/>
    <property type="evidence" value="ECO:0007669"/>
    <property type="project" value="InterPro"/>
</dbReference>
<keyword evidence="7" id="KW-0503">Monooxygenase</keyword>
<evidence type="ECO:0000256" key="4">
    <source>
        <dbReference type="ARBA" id="ARBA00022723"/>
    </source>
</evidence>